<evidence type="ECO:0000256" key="9">
    <source>
        <dbReference type="ARBA" id="ARBA00023170"/>
    </source>
</evidence>
<dbReference type="FunFam" id="2.10.50.30:FF:000002">
    <property type="entry name" value="Vomeronasal 2 receptor, h1"/>
    <property type="match status" value="1"/>
</dbReference>
<comment type="subcellular location">
    <subcellularLocation>
        <location evidence="1">Cell membrane</location>
        <topology evidence="1">Multi-pass membrane protein</topology>
    </subcellularLocation>
</comment>
<evidence type="ECO:0000256" key="4">
    <source>
        <dbReference type="ARBA" id="ARBA00022692"/>
    </source>
</evidence>
<dbReference type="InterPro" id="IPR001828">
    <property type="entry name" value="ANF_lig-bd_rcpt"/>
</dbReference>
<dbReference type="PANTHER" id="PTHR24061">
    <property type="entry name" value="CALCIUM-SENSING RECEPTOR-RELATED"/>
    <property type="match status" value="1"/>
</dbReference>
<keyword evidence="11" id="KW-0807">Transducer</keyword>
<accession>F7CLU5</accession>
<feature type="transmembrane region" description="Helical" evidence="12">
    <location>
        <begin position="662"/>
        <end position="687"/>
    </location>
</feature>
<dbReference type="Proteomes" id="UP000002279">
    <property type="component" value="Unplaced"/>
</dbReference>
<name>F7CLU5_ORNAN</name>
<keyword evidence="8 12" id="KW-0472">Membrane</keyword>
<proteinExistence type="inferred from homology"/>
<evidence type="ECO:0000256" key="2">
    <source>
        <dbReference type="ARBA" id="ARBA00007242"/>
    </source>
</evidence>
<keyword evidence="7" id="KW-0297">G-protein coupled receptor</keyword>
<dbReference type="eggNOG" id="KOG1056">
    <property type="taxonomic scope" value="Eukaryota"/>
</dbReference>
<dbReference type="Pfam" id="PF07562">
    <property type="entry name" value="NCD3G"/>
    <property type="match status" value="1"/>
</dbReference>
<evidence type="ECO:0000256" key="8">
    <source>
        <dbReference type="ARBA" id="ARBA00023136"/>
    </source>
</evidence>
<keyword evidence="3" id="KW-1003">Cell membrane</keyword>
<evidence type="ECO:0000256" key="3">
    <source>
        <dbReference type="ARBA" id="ARBA00022475"/>
    </source>
</evidence>
<dbReference type="STRING" id="9258.ENSOANP00000023345"/>
<evidence type="ECO:0000256" key="11">
    <source>
        <dbReference type="ARBA" id="ARBA00023224"/>
    </source>
</evidence>
<keyword evidence="4 12" id="KW-0812">Transmembrane</keyword>
<feature type="transmembrane region" description="Helical" evidence="12">
    <location>
        <begin position="551"/>
        <end position="574"/>
    </location>
</feature>
<dbReference type="GeneTree" id="ENSGT00950000182788"/>
<feature type="transmembrane region" description="Helical" evidence="12">
    <location>
        <begin position="594"/>
        <end position="618"/>
    </location>
</feature>
<evidence type="ECO:0000313" key="15">
    <source>
        <dbReference type="Proteomes" id="UP000002279"/>
    </source>
</evidence>
<comment type="similarity">
    <text evidence="2">Belongs to the G-protein coupled receptor 3 family.</text>
</comment>
<evidence type="ECO:0000256" key="5">
    <source>
        <dbReference type="ARBA" id="ARBA00022729"/>
    </source>
</evidence>
<keyword evidence="9" id="KW-0675">Receptor</keyword>
<dbReference type="FunFam" id="3.40.50.2300:FF:000125">
    <property type="entry name" value="Vomeronasal 2, receptor 88"/>
    <property type="match status" value="1"/>
</dbReference>
<dbReference type="SUPFAM" id="SSF53822">
    <property type="entry name" value="Periplasmic binding protein-like I"/>
    <property type="match status" value="1"/>
</dbReference>
<dbReference type="InterPro" id="IPR038550">
    <property type="entry name" value="GPCR_3_9-Cys_sf"/>
</dbReference>
<feature type="transmembrane region" description="Helical" evidence="12">
    <location>
        <begin position="506"/>
        <end position="530"/>
    </location>
</feature>
<dbReference type="InParanoid" id="F7CLU5"/>
<feature type="transmembrane region" description="Helical" evidence="12">
    <location>
        <begin position="474"/>
        <end position="494"/>
    </location>
</feature>
<dbReference type="PRINTS" id="PR01535">
    <property type="entry name" value="VOMERONASL2R"/>
</dbReference>
<evidence type="ECO:0000259" key="13">
    <source>
        <dbReference type="PROSITE" id="PS50259"/>
    </source>
</evidence>
<feature type="domain" description="G-protein coupled receptors family 3 profile" evidence="13">
    <location>
        <begin position="436"/>
        <end position="699"/>
    </location>
</feature>
<feature type="transmembrane region" description="Helical" evidence="12">
    <location>
        <begin position="630"/>
        <end position="650"/>
    </location>
</feature>
<dbReference type="OMA" id="DENIMWH"/>
<sequence>LHSHTSHLVLLFSTQITYGPFDPILHDKVQFPSLYQVAPRFSSLPWGMVRLMVHFGWTWVGLVVSDDMKGERFLLDLTREMARNSVCSAFTKKIPSGKFNLYIAQGIYSSVTATSAAVMAAYGDAESLNLLRFVIQSFGLSKMVLITTFHWDFTLSMTYETNSYDFHGTLTLANHAKDVPGFRDFLRTLKPAKYPEVIILKEFWESAFACSLSLPEKSGIKCSENASLEMLPVHPFSLTMSALSYSVYNAVYAVAHGLQDLLLSNSNLESLENGDFSFYPFQLHEFLSKVQFDNPVGEPVFLDENHRSTAKLEILNFVISPSGTCELVKVMEMDPQAPPGQDVLINEAIIMWPGGSSQAPRSWCSRSCGPRFRKRAQQGEAICCYFCVRCPEGEISNQTGRYAEQCVKCGEDQYSNMERDGCLHKAVTFLSHKKPLGLILVCTSLSFSLLTALVFGIFIKHQDTPIVRANNHNLSYTLLLSLMLCFLCALTFIGQPTPASCLLRQMAFGVVFTVAVSSILAITFTVVLAFRATTLGSRVRRWVGPRASTSTVLSCSLVQVTICMIWLDTVPPFLEVDVHSEPSLIIVECNEGSVTAFYCLLGYLGVLALVSFTVAFLARKLPDSFNEAKFIMLGILVFCSVWASFLPAYQSTKGKAIVTMEVFSILASGAGLLSCIFIPKCYVILLWPDRNTREWLKRK</sequence>
<dbReference type="InterPro" id="IPR017978">
    <property type="entry name" value="GPCR_3_C"/>
</dbReference>
<dbReference type="PROSITE" id="PS50259">
    <property type="entry name" value="G_PROTEIN_RECEP_F3_4"/>
    <property type="match status" value="1"/>
</dbReference>
<evidence type="ECO:0000313" key="14">
    <source>
        <dbReference type="Ensembl" id="ENSOANP00000023345.3"/>
    </source>
</evidence>
<dbReference type="PANTHER" id="PTHR24061:SF599">
    <property type="entry name" value="G-PROTEIN COUPLED RECEPTORS FAMILY 3 PROFILE DOMAIN-CONTAINING PROTEIN"/>
    <property type="match status" value="1"/>
</dbReference>
<evidence type="ECO:0000256" key="10">
    <source>
        <dbReference type="ARBA" id="ARBA00023180"/>
    </source>
</evidence>
<evidence type="ECO:0000256" key="7">
    <source>
        <dbReference type="ARBA" id="ARBA00023040"/>
    </source>
</evidence>
<keyword evidence="5" id="KW-0732">Signal</keyword>
<reference evidence="14" key="1">
    <citation type="submission" date="2025-08" db="UniProtKB">
        <authorList>
            <consortium name="Ensembl"/>
        </authorList>
    </citation>
    <scope>IDENTIFICATION</scope>
    <source>
        <strain evidence="14">Glennie</strain>
    </source>
</reference>
<dbReference type="InterPro" id="IPR028082">
    <property type="entry name" value="Peripla_BP_I"/>
</dbReference>
<dbReference type="InterPro" id="IPR004073">
    <property type="entry name" value="GPCR_3_vmron_rcpt_2"/>
</dbReference>
<dbReference type="FunFam" id="3.40.50.2300:FF:000325">
    <property type="entry name" value="Uncharacterized protein"/>
    <property type="match status" value="1"/>
</dbReference>
<evidence type="ECO:0000256" key="12">
    <source>
        <dbReference type="SAM" id="Phobius"/>
    </source>
</evidence>
<dbReference type="InterPro" id="IPR000068">
    <property type="entry name" value="GPCR_3_Ca_sens_rcpt-rel"/>
</dbReference>
<keyword evidence="10" id="KW-0325">Glycoprotein</keyword>
<dbReference type="InterPro" id="IPR011500">
    <property type="entry name" value="GPCR_3_9-Cys_dom"/>
</dbReference>
<dbReference type="InterPro" id="IPR000337">
    <property type="entry name" value="GPCR_3"/>
</dbReference>
<dbReference type="Ensembl" id="ENSOANT00000023349.3">
    <property type="protein sequence ID" value="ENSOANP00000023345.3"/>
    <property type="gene ID" value="ENSOANG00000044606.1"/>
</dbReference>
<dbReference type="GO" id="GO:0005886">
    <property type="term" value="C:plasma membrane"/>
    <property type="evidence" value="ECO:0000318"/>
    <property type="project" value="GO_Central"/>
</dbReference>
<dbReference type="Pfam" id="PF01094">
    <property type="entry name" value="ANF_receptor"/>
    <property type="match status" value="1"/>
</dbReference>
<evidence type="ECO:0000256" key="1">
    <source>
        <dbReference type="ARBA" id="ARBA00004651"/>
    </source>
</evidence>
<dbReference type="GO" id="GO:0004930">
    <property type="term" value="F:G protein-coupled receptor activity"/>
    <property type="evidence" value="ECO:0000318"/>
    <property type="project" value="GO_Central"/>
</dbReference>
<dbReference type="HOGENOM" id="CLU_005389_2_3_1"/>
<dbReference type="CDD" id="cd15283">
    <property type="entry name" value="7tmC_V2R_pheromone"/>
    <property type="match status" value="1"/>
</dbReference>
<organism evidence="14 15">
    <name type="scientific">Ornithorhynchus anatinus</name>
    <name type="common">Duckbill platypus</name>
    <dbReference type="NCBI Taxonomy" id="9258"/>
    <lineage>
        <taxon>Eukaryota</taxon>
        <taxon>Metazoa</taxon>
        <taxon>Chordata</taxon>
        <taxon>Craniata</taxon>
        <taxon>Vertebrata</taxon>
        <taxon>Euteleostomi</taxon>
        <taxon>Mammalia</taxon>
        <taxon>Monotremata</taxon>
        <taxon>Ornithorhynchidae</taxon>
        <taxon>Ornithorhynchus</taxon>
    </lineage>
</organism>
<dbReference type="Gene3D" id="2.10.50.30">
    <property type="entry name" value="GPCR, family 3, nine cysteines domain"/>
    <property type="match status" value="1"/>
</dbReference>
<dbReference type="Pfam" id="PF00003">
    <property type="entry name" value="7tm_3"/>
    <property type="match status" value="1"/>
</dbReference>
<evidence type="ECO:0000256" key="6">
    <source>
        <dbReference type="ARBA" id="ARBA00022989"/>
    </source>
</evidence>
<feature type="transmembrane region" description="Helical" evidence="12">
    <location>
        <begin position="436"/>
        <end position="459"/>
    </location>
</feature>
<protein>
    <recommendedName>
        <fullName evidence="13">G-protein coupled receptors family 3 profile domain-containing protein</fullName>
    </recommendedName>
</protein>
<reference evidence="14" key="2">
    <citation type="submission" date="2025-09" db="UniProtKB">
        <authorList>
            <consortium name="Ensembl"/>
        </authorList>
    </citation>
    <scope>IDENTIFICATION</scope>
    <source>
        <strain evidence="14">Glennie</strain>
    </source>
</reference>
<dbReference type="AlphaFoldDB" id="F7CLU5"/>
<keyword evidence="15" id="KW-1185">Reference proteome</keyword>
<keyword evidence="6 12" id="KW-1133">Transmembrane helix</keyword>
<dbReference type="Gene3D" id="3.40.50.2300">
    <property type="match status" value="2"/>
</dbReference>
<dbReference type="PRINTS" id="PR00248">
    <property type="entry name" value="GPCRMGR"/>
</dbReference>